<keyword evidence="1" id="KW-0472">Membrane</keyword>
<dbReference type="Proteomes" id="UP000008370">
    <property type="component" value="Unassembled WGS sequence"/>
</dbReference>
<dbReference type="AlphaFoldDB" id="K5URH4"/>
<reference evidence="2 3" key="1">
    <citation type="journal article" date="2012" name="BMC Genomics">
        <title>Comparative genomics of the white-rot fungi, Phanerochaete carnosa and P. chrysosporium, to elucidate the genetic basis of the distinct wood types they colonize.</title>
        <authorList>
            <person name="Suzuki H."/>
            <person name="MacDonald J."/>
            <person name="Syed K."/>
            <person name="Salamov A."/>
            <person name="Hori C."/>
            <person name="Aerts A."/>
            <person name="Henrissat B."/>
            <person name="Wiebenga A."/>
            <person name="vanKuyk P.A."/>
            <person name="Barry K."/>
            <person name="Lindquist E."/>
            <person name="LaButti K."/>
            <person name="Lapidus A."/>
            <person name="Lucas S."/>
            <person name="Coutinho P."/>
            <person name="Gong Y."/>
            <person name="Samejima M."/>
            <person name="Mahadevan R."/>
            <person name="Abou-Zaid M."/>
            <person name="de Vries R.P."/>
            <person name="Igarashi K."/>
            <person name="Yadav J.S."/>
            <person name="Grigoriev I.V."/>
            <person name="Master E.R."/>
        </authorList>
    </citation>
    <scope>NUCLEOTIDE SEQUENCE [LARGE SCALE GENOMIC DNA]</scope>
    <source>
        <strain evidence="2 3">HHB-10118-sp</strain>
    </source>
</reference>
<protein>
    <recommendedName>
        <fullName evidence="4">G-protein coupled receptors family 3 profile domain-containing protein</fullName>
    </recommendedName>
</protein>
<organism evidence="2 3">
    <name type="scientific">Phanerochaete carnosa (strain HHB-10118-sp)</name>
    <name type="common">White-rot fungus</name>
    <name type="synonym">Peniophora carnosa</name>
    <dbReference type="NCBI Taxonomy" id="650164"/>
    <lineage>
        <taxon>Eukaryota</taxon>
        <taxon>Fungi</taxon>
        <taxon>Dikarya</taxon>
        <taxon>Basidiomycota</taxon>
        <taxon>Agaricomycotina</taxon>
        <taxon>Agaricomycetes</taxon>
        <taxon>Polyporales</taxon>
        <taxon>Phanerochaetaceae</taxon>
        <taxon>Phanerochaete</taxon>
    </lineage>
</organism>
<keyword evidence="1" id="KW-1133">Transmembrane helix</keyword>
<evidence type="ECO:0000313" key="3">
    <source>
        <dbReference type="Proteomes" id="UP000008370"/>
    </source>
</evidence>
<evidence type="ECO:0000313" key="2">
    <source>
        <dbReference type="EMBL" id="EKM52491.1"/>
    </source>
</evidence>
<dbReference type="HOGENOM" id="CLU_059054_2_0_1"/>
<dbReference type="RefSeq" id="XP_007398835.1">
    <property type="nucleotide sequence ID" value="XM_007398773.1"/>
</dbReference>
<dbReference type="EMBL" id="JH930475">
    <property type="protein sequence ID" value="EKM52491.1"/>
    <property type="molecule type" value="Genomic_DNA"/>
</dbReference>
<feature type="transmembrane region" description="Helical" evidence="1">
    <location>
        <begin position="114"/>
        <end position="139"/>
    </location>
</feature>
<evidence type="ECO:0000256" key="1">
    <source>
        <dbReference type="SAM" id="Phobius"/>
    </source>
</evidence>
<dbReference type="OrthoDB" id="2803205at2759"/>
<dbReference type="GeneID" id="18911339"/>
<keyword evidence="1" id="KW-0812">Transmembrane</keyword>
<feature type="transmembrane region" description="Helical" evidence="1">
    <location>
        <begin position="198"/>
        <end position="217"/>
    </location>
</feature>
<keyword evidence="3" id="KW-1185">Reference proteome</keyword>
<feature type="transmembrane region" description="Helical" evidence="1">
    <location>
        <begin position="51"/>
        <end position="69"/>
    </location>
</feature>
<name>K5URH4_PHACS</name>
<dbReference type="InParanoid" id="K5URH4"/>
<feature type="transmembrane region" description="Helical" evidence="1">
    <location>
        <begin position="223"/>
        <end position="243"/>
    </location>
</feature>
<feature type="transmembrane region" description="Helical" evidence="1">
    <location>
        <begin position="20"/>
        <end position="39"/>
    </location>
</feature>
<accession>K5URH4</accession>
<sequence>MVDWESPKVIGMCLEATDKLNMYFGGIFTWYLIATFKHVEWQLLTRRLKWRWSYLYYLGARYMLLGFQIPLHEVVQPGKFSFEILAITGCAISICASGNLLFRVIALWRGNLIVVAFLVFLGIGHWVVLFSATTPPVILGHGNFPNGSTKTNNNAIEPFFLYTCALDLLILVMTAVGLLRQRAARSSRLWKTLYRQGIAYYVVMFIVQFPTIIFAWRTKSSCMIGVFSAPTLTIGAMASSYAVSSLLTRPRTAEPARDDPAREKRGLDVSRRVPTRSQLLSTNITLPLSVESSEAPSSAIASLPEVHMRGGARDLECAAGPTGGSDW</sequence>
<dbReference type="KEGG" id="pco:PHACADRAFT_198550"/>
<feature type="transmembrane region" description="Helical" evidence="1">
    <location>
        <begin position="159"/>
        <end position="178"/>
    </location>
</feature>
<feature type="transmembrane region" description="Helical" evidence="1">
    <location>
        <begin position="81"/>
        <end position="102"/>
    </location>
</feature>
<evidence type="ECO:0008006" key="4">
    <source>
        <dbReference type="Google" id="ProtNLM"/>
    </source>
</evidence>
<proteinExistence type="predicted"/>
<gene>
    <name evidence="2" type="ORF">PHACADRAFT_198550</name>
</gene>